<dbReference type="InterPro" id="IPR029044">
    <property type="entry name" value="Nucleotide-diphossugar_trans"/>
</dbReference>
<dbReference type="Pfam" id="PF02348">
    <property type="entry name" value="CTP_transf_3"/>
    <property type="match status" value="1"/>
</dbReference>
<evidence type="ECO:0000313" key="3">
    <source>
        <dbReference type="EMBL" id="SUZ50027.1"/>
    </source>
</evidence>
<keyword evidence="2" id="KW-0548">Nucleotidyltransferase</keyword>
<gene>
    <name evidence="3" type="ORF">METZ01_LOCUS2881</name>
</gene>
<dbReference type="EMBL" id="UINC01000148">
    <property type="protein sequence ID" value="SUZ50027.1"/>
    <property type="molecule type" value="Genomic_DNA"/>
</dbReference>
<evidence type="ECO:0008006" key="4">
    <source>
        <dbReference type="Google" id="ProtNLM"/>
    </source>
</evidence>
<evidence type="ECO:0000256" key="2">
    <source>
        <dbReference type="ARBA" id="ARBA00022695"/>
    </source>
</evidence>
<proteinExistence type="predicted"/>
<sequence>MKSDAKETLIATDNNQIQEVTENFGAKTIMTKRTHASGTDRINEVAELECWEEDQIIVNLQGDSPLMPAENINQVAKLLSDSPDAGIATLATKILD</sequence>
<dbReference type="SUPFAM" id="SSF53448">
    <property type="entry name" value="Nucleotide-diphospho-sugar transferases"/>
    <property type="match status" value="1"/>
</dbReference>
<dbReference type="Gene3D" id="3.90.550.10">
    <property type="entry name" value="Spore Coat Polysaccharide Biosynthesis Protein SpsA, Chain A"/>
    <property type="match status" value="1"/>
</dbReference>
<feature type="non-terminal residue" evidence="3">
    <location>
        <position position="96"/>
    </location>
</feature>
<dbReference type="AlphaFoldDB" id="A0A381N6A7"/>
<accession>A0A381N6A7</accession>
<name>A0A381N6A7_9ZZZZ</name>
<reference evidence="3" key="1">
    <citation type="submission" date="2018-05" db="EMBL/GenBank/DDBJ databases">
        <authorList>
            <person name="Lanie J.A."/>
            <person name="Ng W.-L."/>
            <person name="Kazmierczak K.M."/>
            <person name="Andrzejewski T.M."/>
            <person name="Davidsen T.M."/>
            <person name="Wayne K.J."/>
            <person name="Tettelin H."/>
            <person name="Glass J.I."/>
            <person name="Rusch D."/>
            <person name="Podicherti R."/>
            <person name="Tsui H.-C.T."/>
            <person name="Winkler M.E."/>
        </authorList>
    </citation>
    <scope>NUCLEOTIDE SEQUENCE</scope>
</reference>
<protein>
    <recommendedName>
        <fullName evidence="4">3-deoxy-manno-octulosonate cytidylyltransferase</fullName>
    </recommendedName>
</protein>
<dbReference type="InterPro" id="IPR003329">
    <property type="entry name" value="Cytidylyl_trans"/>
</dbReference>
<keyword evidence="1" id="KW-0808">Transferase</keyword>
<dbReference type="PANTHER" id="PTHR42866:SF2">
    <property type="entry name" value="3-DEOXY-MANNO-OCTULOSONATE CYTIDYLYLTRANSFERASE, MITOCHONDRIAL"/>
    <property type="match status" value="1"/>
</dbReference>
<dbReference type="GO" id="GO:0005829">
    <property type="term" value="C:cytosol"/>
    <property type="evidence" value="ECO:0007669"/>
    <property type="project" value="TreeGrafter"/>
</dbReference>
<dbReference type="PANTHER" id="PTHR42866">
    <property type="entry name" value="3-DEOXY-MANNO-OCTULOSONATE CYTIDYLYLTRANSFERASE"/>
    <property type="match status" value="1"/>
</dbReference>
<organism evidence="3">
    <name type="scientific">marine metagenome</name>
    <dbReference type="NCBI Taxonomy" id="408172"/>
    <lineage>
        <taxon>unclassified sequences</taxon>
        <taxon>metagenomes</taxon>
        <taxon>ecological metagenomes</taxon>
    </lineage>
</organism>
<dbReference type="GO" id="GO:0008690">
    <property type="term" value="F:3-deoxy-manno-octulosonate cytidylyltransferase activity"/>
    <property type="evidence" value="ECO:0007669"/>
    <property type="project" value="TreeGrafter"/>
</dbReference>
<evidence type="ECO:0000256" key="1">
    <source>
        <dbReference type="ARBA" id="ARBA00022679"/>
    </source>
</evidence>